<dbReference type="Gene3D" id="2.40.240.10">
    <property type="entry name" value="Ribosomal Protein L25, Chain P"/>
    <property type="match status" value="1"/>
</dbReference>
<dbReference type="GO" id="GO:0022625">
    <property type="term" value="C:cytosolic large ribosomal subunit"/>
    <property type="evidence" value="ECO:0007669"/>
    <property type="project" value="TreeGrafter"/>
</dbReference>
<organism evidence="9 10">
    <name type="scientific">Candidatus Campbellbacteria bacterium RIFCSPHIGHO2_12_FULL_35_10</name>
    <dbReference type="NCBI Taxonomy" id="1797578"/>
    <lineage>
        <taxon>Bacteria</taxon>
        <taxon>Candidatus Campbelliibacteriota</taxon>
    </lineage>
</organism>
<comment type="caution">
    <text evidence="9">The sequence shown here is derived from an EMBL/GenBank/DDBJ whole genome shotgun (WGS) entry which is preliminary data.</text>
</comment>
<name>A0A1F5EL60_9BACT</name>
<accession>A0A1F5EL60</accession>
<evidence type="ECO:0000256" key="5">
    <source>
        <dbReference type="HAMAP-Rule" id="MF_01334"/>
    </source>
</evidence>
<feature type="domain" description="Large ribosomal subunit protein bL25 beta" evidence="8">
    <location>
        <begin position="97"/>
        <end position="180"/>
    </location>
</feature>
<dbReference type="EMBL" id="MFAA01000041">
    <property type="protein sequence ID" value="OGD68149.1"/>
    <property type="molecule type" value="Genomic_DNA"/>
</dbReference>
<evidence type="ECO:0000259" key="8">
    <source>
        <dbReference type="Pfam" id="PF14693"/>
    </source>
</evidence>
<dbReference type="Gene3D" id="2.170.120.20">
    <property type="entry name" value="Ribosomal protein L25, beta domain"/>
    <property type="match status" value="1"/>
</dbReference>
<feature type="domain" description="Large ribosomal subunit protein bL25 L25" evidence="7">
    <location>
        <begin position="4"/>
        <end position="88"/>
    </location>
</feature>
<dbReference type="PANTHER" id="PTHR33284">
    <property type="entry name" value="RIBOSOMAL PROTEIN L25/GLN-TRNA SYNTHETASE, ANTI-CODON-BINDING DOMAIN-CONTAINING PROTEIN"/>
    <property type="match status" value="1"/>
</dbReference>
<gene>
    <name evidence="5" type="primary">rplY</name>
    <name evidence="5" type="synonym">ctc</name>
    <name evidence="9" type="ORF">A3E89_02460</name>
</gene>
<keyword evidence="3 5" id="KW-0689">Ribosomal protein</keyword>
<dbReference type="GO" id="GO:0008097">
    <property type="term" value="F:5S rRNA binding"/>
    <property type="evidence" value="ECO:0007669"/>
    <property type="project" value="InterPro"/>
</dbReference>
<dbReference type="AlphaFoldDB" id="A0A1F5EL60"/>
<sequence length="209" mass="23038">MLTLNVEKRDPKTKLDELRKNGLIPAVFYGRETEATPITVSASDFKSVWKEAGHSSLITLKGLKGDKDSIIHDMDIDPVSSQVRHIDFYVVKSGQVMETTVPLEFVGESIAVKSLGGVLIKVLRELNIKVLPKDLPQQIEVDITSLAEIDSQICIKDLKLPAGVIVTDEPDEVIVAVNKQEEETETSEPMDISSVEIAKKGKKEEESAE</sequence>
<feature type="region of interest" description="Disordered" evidence="6">
    <location>
        <begin position="179"/>
        <end position="209"/>
    </location>
</feature>
<dbReference type="GO" id="GO:0006412">
    <property type="term" value="P:translation"/>
    <property type="evidence" value="ECO:0007669"/>
    <property type="project" value="UniProtKB-UniRule"/>
</dbReference>
<evidence type="ECO:0000256" key="2">
    <source>
        <dbReference type="ARBA" id="ARBA00022884"/>
    </source>
</evidence>
<dbReference type="GO" id="GO:0003735">
    <property type="term" value="F:structural constituent of ribosome"/>
    <property type="evidence" value="ECO:0007669"/>
    <property type="project" value="InterPro"/>
</dbReference>
<proteinExistence type="inferred from homology"/>
<comment type="similarity">
    <text evidence="5">Belongs to the bacterial ribosomal protein bL25 family. CTC subfamily.</text>
</comment>
<comment type="subunit">
    <text evidence="5">Part of the 50S ribosomal subunit; part of the 5S rRNA/L5/L18/L25 subcomplex. Contacts the 5S rRNA. Binds to the 5S rRNA independently of L5 and L18.</text>
</comment>
<evidence type="ECO:0000259" key="7">
    <source>
        <dbReference type="Pfam" id="PF01386"/>
    </source>
</evidence>
<keyword evidence="1 5" id="KW-0699">rRNA-binding</keyword>
<dbReference type="NCBIfam" id="TIGR00731">
    <property type="entry name" value="bL25_bact_ctc"/>
    <property type="match status" value="1"/>
</dbReference>
<evidence type="ECO:0000256" key="4">
    <source>
        <dbReference type="ARBA" id="ARBA00023274"/>
    </source>
</evidence>
<comment type="function">
    <text evidence="5">This is one of the proteins that binds to the 5S RNA in the ribosome where it forms part of the central protuberance.</text>
</comment>
<keyword evidence="2 5" id="KW-0694">RNA-binding</keyword>
<protein>
    <recommendedName>
        <fullName evidence="5">Large ribosomal subunit protein bL25</fullName>
    </recommendedName>
    <alternativeName>
        <fullName evidence="5">General stress protein CTC</fullName>
    </alternativeName>
</protein>
<dbReference type="InterPro" id="IPR029751">
    <property type="entry name" value="Ribosomal_L25_dom"/>
</dbReference>
<dbReference type="InterPro" id="IPR037121">
    <property type="entry name" value="Ribosomal_bL25_C"/>
</dbReference>
<reference evidence="9 10" key="1">
    <citation type="journal article" date="2016" name="Nat. Commun.">
        <title>Thousands of microbial genomes shed light on interconnected biogeochemical processes in an aquifer system.</title>
        <authorList>
            <person name="Anantharaman K."/>
            <person name="Brown C.T."/>
            <person name="Hug L.A."/>
            <person name="Sharon I."/>
            <person name="Castelle C.J."/>
            <person name="Probst A.J."/>
            <person name="Thomas B.C."/>
            <person name="Singh A."/>
            <person name="Wilkins M.J."/>
            <person name="Karaoz U."/>
            <person name="Brodie E.L."/>
            <person name="Williams K.H."/>
            <person name="Hubbard S.S."/>
            <person name="Banfield J.F."/>
        </authorList>
    </citation>
    <scope>NUCLEOTIDE SEQUENCE [LARGE SCALE GENOMIC DNA]</scope>
</reference>
<dbReference type="InterPro" id="IPR020057">
    <property type="entry name" value="Ribosomal_bL25_b-dom"/>
</dbReference>
<dbReference type="InterPro" id="IPR011035">
    <property type="entry name" value="Ribosomal_bL25/Gln-tRNA_synth"/>
</dbReference>
<dbReference type="InterPro" id="IPR020930">
    <property type="entry name" value="Ribosomal_uL5_bac-type"/>
</dbReference>
<dbReference type="CDD" id="cd00495">
    <property type="entry name" value="Ribosomal_L25_TL5_CTC"/>
    <property type="match status" value="1"/>
</dbReference>
<keyword evidence="4 5" id="KW-0687">Ribonucleoprotein</keyword>
<dbReference type="HAMAP" id="MF_01334">
    <property type="entry name" value="Ribosomal_bL25_CTC"/>
    <property type="match status" value="1"/>
</dbReference>
<dbReference type="InterPro" id="IPR001021">
    <property type="entry name" value="Ribosomal_bL25_long"/>
</dbReference>
<evidence type="ECO:0000313" key="10">
    <source>
        <dbReference type="Proteomes" id="UP000185891"/>
    </source>
</evidence>
<dbReference type="Pfam" id="PF01386">
    <property type="entry name" value="Ribosomal_L25p"/>
    <property type="match status" value="1"/>
</dbReference>
<evidence type="ECO:0000256" key="1">
    <source>
        <dbReference type="ARBA" id="ARBA00022730"/>
    </source>
</evidence>
<evidence type="ECO:0000256" key="3">
    <source>
        <dbReference type="ARBA" id="ARBA00022980"/>
    </source>
</evidence>
<dbReference type="PANTHER" id="PTHR33284:SF1">
    <property type="entry name" value="RIBOSOMAL PROTEIN L25_GLN-TRNA SYNTHETASE, ANTI-CODON-BINDING DOMAIN-CONTAINING PROTEIN"/>
    <property type="match status" value="1"/>
</dbReference>
<dbReference type="Pfam" id="PF14693">
    <property type="entry name" value="Ribosomal_TL5_C"/>
    <property type="match status" value="1"/>
</dbReference>
<feature type="compositionally biased region" description="Basic and acidic residues" evidence="6">
    <location>
        <begin position="197"/>
        <end position="209"/>
    </location>
</feature>
<evidence type="ECO:0000256" key="6">
    <source>
        <dbReference type="SAM" id="MobiDB-lite"/>
    </source>
</evidence>
<dbReference type="SUPFAM" id="SSF50715">
    <property type="entry name" value="Ribosomal protein L25-like"/>
    <property type="match status" value="1"/>
</dbReference>
<dbReference type="InterPro" id="IPR020056">
    <property type="entry name" value="Rbsml_bL25/Gln-tRNA_synth_N"/>
</dbReference>
<dbReference type="Proteomes" id="UP000185891">
    <property type="component" value="Unassembled WGS sequence"/>
</dbReference>
<evidence type="ECO:0000313" key="9">
    <source>
        <dbReference type="EMBL" id="OGD68149.1"/>
    </source>
</evidence>